<proteinExistence type="inferred from homology"/>
<dbReference type="InterPro" id="IPR007863">
    <property type="entry name" value="Peptidase_M16_C"/>
</dbReference>
<dbReference type="Proteomes" id="UP000231567">
    <property type="component" value="Unassembled WGS sequence"/>
</dbReference>
<reference evidence="5 6" key="1">
    <citation type="submission" date="2017-09" db="EMBL/GenBank/DDBJ databases">
        <title>Depth-based differentiation of microbial function through sediment-hosted aquifers and enrichment of novel symbionts in the deep terrestrial subsurface.</title>
        <authorList>
            <person name="Probst A.J."/>
            <person name="Ladd B."/>
            <person name="Jarett J.K."/>
            <person name="Geller-Mcgrath D.E."/>
            <person name="Sieber C.M."/>
            <person name="Emerson J.B."/>
            <person name="Anantharaman K."/>
            <person name="Thomas B.C."/>
            <person name="Malmstrom R."/>
            <person name="Stieglmeier M."/>
            <person name="Klingl A."/>
            <person name="Woyke T."/>
            <person name="Ryan C.M."/>
            <person name="Banfield J.F."/>
        </authorList>
    </citation>
    <scope>NUCLEOTIDE SEQUENCE [LARGE SCALE GENOMIC DNA]</scope>
    <source>
        <strain evidence="5">CG23_combo_of_CG06-09_8_20_14_all_40_13</strain>
    </source>
</reference>
<name>A0A2G9YQA9_9BACT</name>
<evidence type="ECO:0008006" key="7">
    <source>
        <dbReference type="Google" id="ProtNLM"/>
    </source>
</evidence>
<dbReference type="Pfam" id="PF00675">
    <property type="entry name" value="Peptidase_M16"/>
    <property type="match status" value="1"/>
</dbReference>
<sequence>MNYQVFKLANGLQVICAPMQETKAVAIEISVGTGSRFEKPDKQGLAHFLEHMFFKGTFKRPTTLDIARELDSVGAFYNAYTSEEQTGFWIKASFEHFRLGLDILFDILFHSKFDKAEVEKEKRVILEEINMYQDTPQSYVLDVAKELFYGQQPLGWSVAGTKQTVPKLTQDDLIAFRDGLYAPENMIISVAGKGKPQDWLAKISQCFSKIKTKSDKKLIKVTEKQTQPSVKIHYKKTDQAHLVLGFRGIKRTDERRPTLRVLNNILGETMSSFLFTEVREKRGLAYYISSDYWDFIETGAIGAAAGVDLNKIQDVIPVILEQFNRFKTAKIPKNEIDRAKENLKGRLYLSLEDCSSTATFLGDSLMFWKKIKSPEEVIKETMAVSADDIQKLARQIFLPQRLNLAIVGPFKNKEEFAKILKI</sequence>
<organism evidence="5 6">
    <name type="scientific">Candidatus Nealsonbacteria bacterium CG23_combo_of_CG06-09_8_20_14_all_40_13</name>
    <dbReference type="NCBI Taxonomy" id="1974724"/>
    <lineage>
        <taxon>Bacteria</taxon>
        <taxon>Candidatus Nealsoniibacteriota</taxon>
    </lineage>
</organism>
<dbReference type="PANTHER" id="PTHR11851:SF49">
    <property type="entry name" value="MITOCHONDRIAL-PROCESSING PEPTIDASE SUBUNIT ALPHA"/>
    <property type="match status" value="1"/>
</dbReference>
<accession>A0A2G9YQA9</accession>
<evidence type="ECO:0000313" key="5">
    <source>
        <dbReference type="EMBL" id="PIP21332.1"/>
    </source>
</evidence>
<dbReference type="EMBL" id="PCRM01000045">
    <property type="protein sequence ID" value="PIP21332.1"/>
    <property type="molecule type" value="Genomic_DNA"/>
</dbReference>
<dbReference type="Pfam" id="PF05193">
    <property type="entry name" value="Peptidase_M16_C"/>
    <property type="match status" value="1"/>
</dbReference>
<comment type="caution">
    <text evidence="5">The sequence shown here is derived from an EMBL/GenBank/DDBJ whole genome shotgun (WGS) entry which is preliminary data.</text>
</comment>
<dbReference type="PROSITE" id="PS00143">
    <property type="entry name" value="INSULINASE"/>
    <property type="match status" value="1"/>
</dbReference>
<dbReference type="GO" id="GO:0006508">
    <property type="term" value="P:proteolysis"/>
    <property type="evidence" value="ECO:0007669"/>
    <property type="project" value="InterPro"/>
</dbReference>
<dbReference type="Gene3D" id="3.30.830.10">
    <property type="entry name" value="Metalloenzyme, LuxS/M16 peptidase-like"/>
    <property type="match status" value="2"/>
</dbReference>
<feature type="domain" description="Peptidase M16 C-terminal" evidence="4">
    <location>
        <begin position="167"/>
        <end position="343"/>
    </location>
</feature>
<dbReference type="AlphaFoldDB" id="A0A2G9YQA9"/>
<dbReference type="InterPro" id="IPR011765">
    <property type="entry name" value="Pept_M16_N"/>
</dbReference>
<dbReference type="GO" id="GO:0004222">
    <property type="term" value="F:metalloendopeptidase activity"/>
    <property type="evidence" value="ECO:0007669"/>
    <property type="project" value="InterPro"/>
</dbReference>
<dbReference type="InterPro" id="IPR050361">
    <property type="entry name" value="MPP/UQCRC_Complex"/>
</dbReference>
<evidence type="ECO:0000259" key="3">
    <source>
        <dbReference type="Pfam" id="PF00675"/>
    </source>
</evidence>
<dbReference type="PANTHER" id="PTHR11851">
    <property type="entry name" value="METALLOPROTEASE"/>
    <property type="match status" value="1"/>
</dbReference>
<dbReference type="InterPro" id="IPR001431">
    <property type="entry name" value="Pept_M16_Zn_BS"/>
</dbReference>
<dbReference type="InterPro" id="IPR011249">
    <property type="entry name" value="Metalloenz_LuxS/M16"/>
</dbReference>
<protein>
    <recommendedName>
        <fullName evidence="7">Peptidase M16</fullName>
    </recommendedName>
</protein>
<feature type="domain" description="Peptidase M16 N-terminal" evidence="3">
    <location>
        <begin position="20"/>
        <end position="161"/>
    </location>
</feature>
<evidence type="ECO:0000259" key="4">
    <source>
        <dbReference type="Pfam" id="PF05193"/>
    </source>
</evidence>
<dbReference type="SUPFAM" id="SSF63411">
    <property type="entry name" value="LuxS/MPP-like metallohydrolase"/>
    <property type="match status" value="2"/>
</dbReference>
<evidence type="ECO:0000256" key="2">
    <source>
        <dbReference type="RuleBase" id="RU004447"/>
    </source>
</evidence>
<evidence type="ECO:0000313" key="6">
    <source>
        <dbReference type="Proteomes" id="UP000231567"/>
    </source>
</evidence>
<dbReference type="GO" id="GO:0046872">
    <property type="term" value="F:metal ion binding"/>
    <property type="evidence" value="ECO:0007669"/>
    <property type="project" value="InterPro"/>
</dbReference>
<gene>
    <name evidence="5" type="ORF">COX39_03495</name>
</gene>
<comment type="similarity">
    <text evidence="1 2">Belongs to the peptidase M16 family.</text>
</comment>
<evidence type="ECO:0000256" key="1">
    <source>
        <dbReference type="ARBA" id="ARBA00007261"/>
    </source>
</evidence>